<evidence type="ECO:0000256" key="1">
    <source>
        <dbReference type="ARBA" id="ARBA00004413"/>
    </source>
</evidence>
<dbReference type="GO" id="GO:0005886">
    <property type="term" value="C:plasma membrane"/>
    <property type="evidence" value="ECO:0007669"/>
    <property type="project" value="UniProtKB-SubCell"/>
</dbReference>
<keyword evidence="8" id="KW-0653">Protein transport</keyword>
<comment type="caution">
    <text evidence="11">The sequence shown here is derived from an EMBL/GenBank/DDBJ whole genome shotgun (WGS) entry which is preliminary data.</text>
</comment>
<dbReference type="Pfam" id="PF02050">
    <property type="entry name" value="FliJ"/>
    <property type="match status" value="1"/>
</dbReference>
<evidence type="ECO:0000256" key="10">
    <source>
        <dbReference type="ARBA" id="ARBA00023225"/>
    </source>
</evidence>
<keyword evidence="11" id="KW-0282">Flagellum</keyword>
<protein>
    <recommendedName>
        <fullName evidence="3">Flagellar FliJ protein</fullName>
    </recommendedName>
</protein>
<evidence type="ECO:0000256" key="6">
    <source>
        <dbReference type="ARBA" id="ARBA00022500"/>
    </source>
</evidence>
<keyword evidence="11" id="KW-0966">Cell projection</keyword>
<keyword evidence="7" id="KW-1005">Bacterial flagellum biogenesis</keyword>
<accession>A0A5S5CT61</accession>
<evidence type="ECO:0000256" key="9">
    <source>
        <dbReference type="ARBA" id="ARBA00023136"/>
    </source>
</evidence>
<evidence type="ECO:0000256" key="3">
    <source>
        <dbReference type="ARBA" id="ARBA00020392"/>
    </source>
</evidence>
<dbReference type="GO" id="GO:0006935">
    <property type="term" value="P:chemotaxis"/>
    <property type="evidence" value="ECO:0007669"/>
    <property type="project" value="UniProtKB-KW"/>
</dbReference>
<keyword evidence="11" id="KW-0969">Cilium</keyword>
<dbReference type="InterPro" id="IPR012823">
    <property type="entry name" value="Flagell_FliJ"/>
</dbReference>
<dbReference type="Proteomes" id="UP000322499">
    <property type="component" value="Unassembled WGS sequence"/>
</dbReference>
<evidence type="ECO:0000256" key="4">
    <source>
        <dbReference type="ARBA" id="ARBA00022448"/>
    </source>
</evidence>
<evidence type="ECO:0000256" key="2">
    <source>
        <dbReference type="ARBA" id="ARBA00010004"/>
    </source>
</evidence>
<keyword evidence="6" id="KW-0145">Chemotaxis</keyword>
<evidence type="ECO:0000256" key="7">
    <source>
        <dbReference type="ARBA" id="ARBA00022795"/>
    </source>
</evidence>
<evidence type="ECO:0000313" key="12">
    <source>
        <dbReference type="Proteomes" id="UP000322499"/>
    </source>
</evidence>
<reference evidence="11 12" key="1">
    <citation type="submission" date="2019-07" db="EMBL/GenBank/DDBJ databases">
        <title>Genomic Encyclopedia of Archaeal and Bacterial Type Strains, Phase II (KMG-II): from individual species to whole genera.</title>
        <authorList>
            <person name="Goeker M."/>
        </authorList>
    </citation>
    <scope>NUCLEOTIDE SEQUENCE [LARGE SCALE GENOMIC DNA]</scope>
    <source>
        <strain evidence="11 12">DSM 46842</strain>
    </source>
</reference>
<dbReference type="GO" id="GO:0015031">
    <property type="term" value="P:protein transport"/>
    <property type="evidence" value="ECO:0007669"/>
    <property type="project" value="UniProtKB-KW"/>
</dbReference>
<dbReference type="EMBL" id="VNHW01000010">
    <property type="protein sequence ID" value="TYP86294.1"/>
    <property type="molecule type" value="Genomic_DNA"/>
</dbReference>
<dbReference type="GO" id="GO:0009288">
    <property type="term" value="C:bacterial-type flagellum"/>
    <property type="evidence" value="ECO:0007669"/>
    <property type="project" value="InterPro"/>
</dbReference>
<dbReference type="AlphaFoldDB" id="A0A5S5CT61"/>
<keyword evidence="4" id="KW-0813">Transport</keyword>
<sequence>MKRAAFRLQPVLELRRTEERAAAAAAAAAAGAAADAARRATEYETTLSQAVLPPSLPAGSFVAAMVLLRTAATDAADARALAIASAEQADAVREQWTAAAQRTKALERLAERHRLALQQAADKAEERAIDDLVTGRAARTGTDDGEATWTA</sequence>
<organism evidence="11 12">
    <name type="scientific">Blastococcus xanthinilyticus</name>
    <dbReference type="NCBI Taxonomy" id="1564164"/>
    <lineage>
        <taxon>Bacteria</taxon>
        <taxon>Bacillati</taxon>
        <taxon>Actinomycetota</taxon>
        <taxon>Actinomycetes</taxon>
        <taxon>Geodermatophilales</taxon>
        <taxon>Geodermatophilaceae</taxon>
        <taxon>Blastococcus</taxon>
    </lineage>
</organism>
<evidence type="ECO:0000256" key="5">
    <source>
        <dbReference type="ARBA" id="ARBA00022475"/>
    </source>
</evidence>
<dbReference type="GO" id="GO:0071973">
    <property type="term" value="P:bacterial-type flagellum-dependent cell motility"/>
    <property type="evidence" value="ECO:0007669"/>
    <property type="project" value="InterPro"/>
</dbReference>
<name>A0A5S5CT61_9ACTN</name>
<proteinExistence type="inferred from homology"/>
<keyword evidence="9" id="KW-0472">Membrane</keyword>
<keyword evidence="12" id="KW-1185">Reference proteome</keyword>
<dbReference type="InterPro" id="IPR053716">
    <property type="entry name" value="Flag_assembly_chemotaxis_eff"/>
</dbReference>
<keyword evidence="10" id="KW-1006">Bacterial flagellum protein export</keyword>
<gene>
    <name evidence="11" type="ORF">BD833_110185</name>
</gene>
<evidence type="ECO:0000313" key="11">
    <source>
        <dbReference type="EMBL" id="TYP86294.1"/>
    </source>
</evidence>
<comment type="similarity">
    <text evidence="2">Belongs to the FliJ family.</text>
</comment>
<keyword evidence="5" id="KW-1003">Cell membrane</keyword>
<dbReference type="GO" id="GO:0044781">
    <property type="term" value="P:bacterial-type flagellum organization"/>
    <property type="evidence" value="ECO:0007669"/>
    <property type="project" value="UniProtKB-KW"/>
</dbReference>
<comment type="subcellular location">
    <subcellularLocation>
        <location evidence="1">Cell membrane</location>
        <topology evidence="1">Peripheral membrane protein</topology>
        <orientation evidence="1">Cytoplasmic side</orientation>
    </subcellularLocation>
</comment>
<evidence type="ECO:0000256" key="8">
    <source>
        <dbReference type="ARBA" id="ARBA00022927"/>
    </source>
</evidence>
<dbReference type="Gene3D" id="1.10.287.1700">
    <property type="match status" value="1"/>
</dbReference>